<evidence type="ECO:0000256" key="1">
    <source>
        <dbReference type="ARBA" id="ARBA00023015"/>
    </source>
</evidence>
<name>A0ABQ4V926_9MYCO</name>
<evidence type="ECO:0000256" key="3">
    <source>
        <dbReference type="ARBA" id="ARBA00023163"/>
    </source>
</evidence>
<dbReference type="Gene3D" id="1.10.10.10">
    <property type="entry name" value="Winged helix-like DNA-binding domain superfamily/Winged helix DNA-binding domain"/>
    <property type="match status" value="1"/>
</dbReference>
<comment type="caution">
    <text evidence="5">The sequence shown here is derived from an EMBL/GenBank/DDBJ whole genome shotgun (WGS) entry which is preliminary data.</text>
</comment>
<evidence type="ECO:0000259" key="4">
    <source>
        <dbReference type="PROSITE" id="PS50949"/>
    </source>
</evidence>
<proteinExistence type="predicted"/>
<dbReference type="SUPFAM" id="SSF48008">
    <property type="entry name" value="GntR ligand-binding domain-like"/>
    <property type="match status" value="1"/>
</dbReference>
<dbReference type="SMART" id="SM00345">
    <property type="entry name" value="HTH_GNTR"/>
    <property type="match status" value="1"/>
</dbReference>
<accession>A0ABQ4V926</accession>
<dbReference type="InterPro" id="IPR036388">
    <property type="entry name" value="WH-like_DNA-bd_sf"/>
</dbReference>
<dbReference type="PANTHER" id="PTHR43537">
    <property type="entry name" value="TRANSCRIPTIONAL REGULATOR, GNTR FAMILY"/>
    <property type="match status" value="1"/>
</dbReference>
<keyword evidence="3" id="KW-0804">Transcription</keyword>
<dbReference type="SMART" id="SM00895">
    <property type="entry name" value="FCD"/>
    <property type="match status" value="1"/>
</dbReference>
<keyword evidence="2" id="KW-0238">DNA-binding</keyword>
<evidence type="ECO:0000256" key="2">
    <source>
        <dbReference type="ARBA" id="ARBA00023125"/>
    </source>
</evidence>
<gene>
    <name evidence="5" type="ORF">NGTWS1702_16210</name>
</gene>
<dbReference type="InterPro" id="IPR036390">
    <property type="entry name" value="WH_DNA-bd_sf"/>
</dbReference>
<keyword evidence="6" id="KW-1185">Reference proteome</keyword>
<dbReference type="EMBL" id="BPRH01001705">
    <property type="protein sequence ID" value="GJF14398.1"/>
    <property type="molecule type" value="Genomic_DNA"/>
</dbReference>
<feature type="domain" description="HTH gntR-type" evidence="4">
    <location>
        <begin position="12"/>
        <end position="79"/>
    </location>
</feature>
<reference evidence="5 6" key="1">
    <citation type="submission" date="2021-08" db="EMBL/GenBank/DDBJ databases">
        <title>Draft genome sequence of Mycolicibacterium sp. NGTWS1702 strain.</title>
        <authorList>
            <person name="Matsumoto M."/>
            <person name="Tang B.C.C."/>
            <person name="Machida Y."/>
            <person name="Matoyama H."/>
            <person name="Kishihara T."/>
            <person name="Sato S."/>
            <person name="Kondo I."/>
            <person name="Sano M."/>
            <person name="Kato G."/>
        </authorList>
    </citation>
    <scope>NUCLEOTIDE SEQUENCE [LARGE SCALE GENOMIC DNA]</scope>
    <source>
        <strain evidence="5 6">NGTWSNA01</strain>
    </source>
</reference>
<dbReference type="PANTHER" id="PTHR43537:SF5">
    <property type="entry name" value="UXU OPERON TRANSCRIPTIONAL REGULATOR"/>
    <property type="match status" value="1"/>
</dbReference>
<dbReference type="Proteomes" id="UP001060504">
    <property type="component" value="Unassembled WGS sequence"/>
</dbReference>
<dbReference type="SUPFAM" id="SSF46785">
    <property type="entry name" value="Winged helix' DNA-binding domain"/>
    <property type="match status" value="1"/>
</dbReference>
<sequence>MTNAYVRPISSRSVVSSVTEELRRAILSGGLAPGQRFSLREIANMLAVSFIPVREALRTLESEGLVVIEPGRSAFVAPLNLNDLQAIYRLRRVLEPDLARRSCLMLTVEQLNRLDVDAVNFGYEDLGADAVCDSHLHFHLALLAPAATSWDVRVLTMLWRAAERYVRIGFGLLVRDPHEHERREQTHEDLIAAFRRRDPDLAAQAIYDHLARNEETARMALDEYRADVKATS</sequence>
<dbReference type="InterPro" id="IPR011711">
    <property type="entry name" value="GntR_C"/>
</dbReference>
<dbReference type="Pfam" id="PF07729">
    <property type="entry name" value="FCD"/>
    <property type="match status" value="1"/>
</dbReference>
<evidence type="ECO:0000313" key="6">
    <source>
        <dbReference type="Proteomes" id="UP001060504"/>
    </source>
</evidence>
<organism evidence="5 6">
    <name type="scientific">Mycolicibacterium cyprinidarum</name>
    <dbReference type="NCBI Taxonomy" id="2860311"/>
    <lineage>
        <taxon>Bacteria</taxon>
        <taxon>Bacillati</taxon>
        <taxon>Actinomycetota</taxon>
        <taxon>Actinomycetes</taxon>
        <taxon>Mycobacteriales</taxon>
        <taxon>Mycobacteriaceae</taxon>
        <taxon>Mycolicibacterium</taxon>
    </lineage>
</organism>
<dbReference type="Pfam" id="PF00392">
    <property type="entry name" value="GntR"/>
    <property type="match status" value="1"/>
</dbReference>
<dbReference type="InterPro" id="IPR008920">
    <property type="entry name" value="TF_FadR/GntR_C"/>
</dbReference>
<dbReference type="Gene3D" id="1.20.120.530">
    <property type="entry name" value="GntR ligand-binding domain-like"/>
    <property type="match status" value="1"/>
</dbReference>
<evidence type="ECO:0000313" key="5">
    <source>
        <dbReference type="EMBL" id="GJF14398.1"/>
    </source>
</evidence>
<dbReference type="CDD" id="cd07377">
    <property type="entry name" value="WHTH_GntR"/>
    <property type="match status" value="1"/>
</dbReference>
<dbReference type="PROSITE" id="PS50949">
    <property type="entry name" value="HTH_GNTR"/>
    <property type="match status" value="1"/>
</dbReference>
<dbReference type="InterPro" id="IPR000524">
    <property type="entry name" value="Tscrpt_reg_HTH_GntR"/>
</dbReference>
<protein>
    <submittedName>
        <fullName evidence="5">GntR family transcriptional regulator</fullName>
    </submittedName>
</protein>
<keyword evidence="1" id="KW-0805">Transcription regulation</keyword>